<dbReference type="GO" id="GO:0020037">
    <property type="term" value="F:heme binding"/>
    <property type="evidence" value="ECO:0007669"/>
    <property type="project" value="InterPro"/>
</dbReference>
<proteinExistence type="predicted"/>
<evidence type="ECO:0000256" key="5">
    <source>
        <dbReference type="SAM" id="SignalP"/>
    </source>
</evidence>
<keyword evidence="2 4" id="KW-0479">Metal-binding</keyword>
<evidence type="ECO:0000256" key="3">
    <source>
        <dbReference type="ARBA" id="ARBA00023004"/>
    </source>
</evidence>
<evidence type="ECO:0000313" key="8">
    <source>
        <dbReference type="Proteomes" id="UP000002033"/>
    </source>
</evidence>
<dbReference type="Gene3D" id="1.10.760.10">
    <property type="entry name" value="Cytochrome c-like domain"/>
    <property type="match status" value="1"/>
</dbReference>
<dbReference type="RefSeq" id="WP_013215083.1">
    <property type="nucleotide sequence ID" value="NC_014313.1"/>
</dbReference>
<dbReference type="STRING" id="582899.Hden_1054"/>
<evidence type="ECO:0000256" key="2">
    <source>
        <dbReference type="ARBA" id="ARBA00022723"/>
    </source>
</evidence>
<dbReference type="Pfam" id="PF13442">
    <property type="entry name" value="Cytochrome_CBB3"/>
    <property type="match status" value="1"/>
</dbReference>
<dbReference type="GO" id="GO:0009055">
    <property type="term" value="F:electron transfer activity"/>
    <property type="evidence" value="ECO:0007669"/>
    <property type="project" value="InterPro"/>
</dbReference>
<gene>
    <name evidence="7" type="ordered locus">Hden_1054</name>
</gene>
<keyword evidence="3 4" id="KW-0408">Iron</keyword>
<dbReference type="KEGG" id="hdn:Hden_1054"/>
<dbReference type="eggNOG" id="COG2010">
    <property type="taxonomic scope" value="Bacteria"/>
</dbReference>
<dbReference type="GO" id="GO:0046872">
    <property type="term" value="F:metal ion binding"/>
    <property type="evidence" value="ECO:0007669"/>
    <property type="project" value="UniProtKB-KW"/>
</dbReference>
<dbReference type="HOGENOM" id="CLU_133116_0_1_5"/>
<evidence type="ECO:0000259" key="6">
    <source>
        <dbReference type="PROSITE" id="PS51007"/>
    </source>
</evidence>
<keyword evidence="8" id="KW-1185">Reference proteome</keyword>
<dbReference type="Proteomes" id="UP000002033">
    <property type="component" value="Chromosome"/>
</dbReference>
<organism evidence="7 8">
    <name type="scientific">Hyphomicrobium denitrificans (strain ATCC 51888 / DSM 1869 / NCIMB 11706 / TK 0415)</name>
    <dbReference type="NCBI Taxonomy" id="582899"/>
    <lineage>
        <taxon>Bacteria</taxon>
        <taxon>Pseudomonadati</taxon>
        <taxon>Pseudomonadota</taxon>
        <taxon>Alphaproteobacteria</taxon>
        <taxon>Hyphomicrobiales</taxon>
        <taxon>Hyphomicrobiaceae</taxon>
        <taxon>Hyphomicrobium</taxon>
    </lineage>
</organism>
<keyword evidence="5" id="KW-0732">Signal</keyword>
<name>D8JV52_HYPDA</name>
<dbReference type="AlphaFoldDB" id="D8JV52"/>
<dbReference type="InterPro" id="IPR036909">
    <property type="entry name" value="Cyt_c-like_dom_sf"/>
</dbReference>
<feature type="domain" description="Cytochrome c" evidence="6">
    <location>
        <begin position="31"/>
        <end position="112"/>
    </location>
</feature>
<dbReference type="SUPFAM" id="SSF46626">
    <property type="entry name" value="Cytochrome c"/>
    <property type="match status" value="1"/>
</dbReference>
<evidence type="ECO:0000256" key="1">
    <source>
        <dbReference type="ARBA" id="ARBA00022617"/>
    </source>
</evidence>
<dbReference type="OrthoDB" id="7363829at2"/>
<dbReference type="InterPro" id="IPR009056">
    <property type="entry name" value="Cyt_c-like_dom"/>
</dbReference>
<accession>D8JV52</accession>
<sequence length="118" mass="12606" precursor="true">MGFNLRADRVALVASLLFWLGGGTAVAAPDTPQIDGAAILEKNCSRCHAIGMTGDSTHKEAPPFREIVMRYPPENLEESLAEGIVSGHADMPEFTFSSEEVSAIVGYLNDLKAQVTGK</sequence>
<feature type="chain" id="PRO_5003116423" evidence="5">
    <location>
        <begin position="28"/>
        <end position="118"/>
    </location>
</feature>
<reference evidence="8" key="1">
    <citation type="journal article" date="2011" name="J. Bacteriol.">
        <title>Genome sequences of eight morphologically diverse alphaproteobacteria.</title>
        <authorList>
            <consortium name="US DOE Joint Genome Institute"/>
            <person name="Brown P.J."/>
            <person name="Kysela D.T."/>
            <person name="Buechlein A."/>
            <person name="Hemmerich C."/>
            <person name="Brun Y.V."/>
        </authorList>
    </citation>
    <scope>NUCLEOTIDE SEQUENCE [LARGE SCALE GENOMIC DNA]</scope>
    <source>
        <strain evidence="8">ATCC 51888 / DSM 1869 / NCIB 11706 / TK 0415</strain>
    </source>
</reference>
<feature type="signal peptide" evidence="5">
    <location>
        <begin position="1"/>
        <end position="27"/>
    </location>
</feature>
<keyword evidence="1 4" id="KW-0349">Heme</keyword>
<dbReference type="EMBL" id="CP002083">
    <property type="protein sequence ID" value="ADJ22868.1"/>
    <property type="molecule type" value="Genomic_DNA"/>
</dbReference>
<dbReference type="PROSITE" id="PS51007">
    <property type="entry name" value="CYTC"/>
    <property type="match status" value="1"/>
</dbReference>
<evidence type="ECO:0000256" key="4">
    <source>
        <dbReference type="PROSITE-ProRule" id="PRU00433"/>
    </source>
</evidence>
<protein>
    <submittedName>
        <fullName evidence="7">Cytochrome c class I</fullName>
    </submittedName>
</protein>
<evidence type="ECO:0000313" key="7">
    <source>
        <dbReference type="EMBL" id="ADJ22868.1"/>
    </source>
</evidence>